<evidence type="ECO:0000313" key="2">
    <source>
        <dbReference type="EMBL" id="KRT78403.1"/>
    </source>
</evidence>
<dbReference type="InterPro" id="IPR011009">
    <property type="entry name" value="Kinase-like_dom_sf"/>
</dbReference>
<dbReference type="SUPFAM" id="SSF56112">
    <property type="entry name" value="Protein kinase-like (PK-like)"/>
    <property type="match status" value="1"/>
</dbReference>
<dbReference type="EMBL" id="LJIG01022849">
    <property type="protein sequence ID" value="KRT78403.1"/>
    <property type="molecule type" value="Genomic_DNA"/>
</dbReference>
<protein>
    <recommendedName>
        <fullName evidence="1">CHK kinase-like domain-containing protein</fullName>
    </recommendedName>
</protein>
<accession>A0A0T6ATD5</accession>
<comment type="caution">
    <text evidence="2">The sequence shown here is derived from an EMBL/GenBank/DDBJ whole genome shotgun (WGS) entry which is preliminary data.</text>
</comment>
<organism evidence="2 3">
    <name type="scientific">Oryctes borbonicus</name>
    <dbReference type="NCBI Taxonomy" id="1629725"/>
    <lineage>
        <taxon>Eukaryota</taxon>
        <taxon>Metazoa</taxon>
        <taxon>Ecdysozoa</taxon>
        <taxon>Arthropoda</taxon>
        <taxon>Hexapoda</taxon>
        <taxon>Insecta</taxon>
        <taxon>Pterygota</taxon>
        <taxon>Neoptera</taxon>
        <taxon>Endopterygota</taxon>
        <taxon>Coleoptera</taxon>
        <taxon>Polyphaga</taxon>
        <taxon>Scarabaeiformia</taxon>
        <taxon>Scarabaeidae</taxon>
        <taxon>Dynastinae</taxon>
        <taxon>Oryctes</taxon>
    </lineage>
</organism>
<dbReference type="Gene3D" id="3.90.1200.10">
    <property type="match status" value="1"/>
</dbReference>
<dbReference type="Proteomes" id="UP000051574">
    <property type="component" value="Unassembled WGS sequence"/>
</dbReference>
<sequence>MVKPQFNEINVRDEIKHLVGELAAKHGFSEGAEIKYFIGSQVGDGYGAETIAVAVEKDGKSLNLFLKCAKYTNDTRRVETDKIYANEIYFYKTVYPAYRDFLNEKGIRDGFYNAPKYYGAQRDRFKEVIFLENLRSKGYTLFNRFKFMNDAHLTLVLKIFAKFHAISFAFKDQRHEFHEKMCSNCYDVNITMEAMGFYKMLGDMTRDFFAKLDPVEDKDILDRSGNIVEKTIDCVRNSAKRHDAYSILTKGDCWSNNMMLLYEDELEENPIDIMLVDWQLIRKASPVHDLMNLFFSVISKESLENTERYLKIYHEELSRQIRQMGSDPQKLYPYEVFEADWRKLSLYGYGVAVLLIKMMLSEVEESPNFEGMKNGTEFENVEEFMPNIKKENEYMRRMKYITRYLIKKEIL</sequence>
<evidence type="ECO:0000259" key="1">
    <source>
        <dbReference type="SMART" id="SM00587"/>
    </source>
</evidence>
<keyword evidence="3" id="KW-1185">Reference proteome</keyword>
<reference evidence="2 3" key="1">
    <citation type="submission" date="2015-09" db="EMBL/GenBank/DDBJ databases">
        <title>Draft genome of the scarab beetle Oryctes borbonicus.</title>
        <authorList>
            <person name="Meyer J.M."/>
            <person name="Markov G.V."/>
            <person name="Baskaran P."/>
            <person name="Herrmann M."/>
            <person name="Sommer R.J."/>
            <person name="Roedelsperger C."/>
        </authorList>
    </citation>
    <scope>NUCLEOTIDE SEQUENCE [LARGE SCALE GENOMIC DNA]</scope>
    <source>
        <strain evidence="2">OB123</strain>
        <tissue evidence="2">Whole animal</tissue>
    </source>
</reference>
<dbReference type="OrthoDB" id="8250698at2759"/>
<dbReference type="PANTHER" id="PTHR11012:SF30">
    <property type="entry name" value="PROTEIN KINASE-LIKE DOMAIN-CONTAINING"/>
    <property type="match status" value="1"/>
</dbReference>
<proteinExistence type="predicted"/>
<dbReference type="PANTHER" id="PTHR11012">
    <property type="entry name" value="PROTEIN KINASE-LIKE DOMAIN-CONTAINING"/>
    <property type="match status" value="1"/>
</dbReference>
<dbReference type="InterPro" id="IPR015897">
    <property type="entry name" value="CHK_kinase-like"/>
</dbReference>
<dbReference type="Pfam" id="PF02958">
    <property type="entry name" value="EcKL"/>
    <property type="match status" value="1"/>
</dbReference>
<dbReference type="AlphaFoldDB" id="A0A0T6ATD5"/>
<gene>
    <name evidence="2" type="ORF">AMK59_7343</name>
</gene>
<evidence type="ECO:0000313" key="3">
    <source>
        <dbReference type="Proteomes" id="UP000051574"/>
    </source>
</evidence>
<name>A0A0T6ATD5_9SCAR</name>
<dbReference type="InterPro" id="IPR004119">
    <property type="entry name" value="EcKL"/>
</dbReference>
<feature type="domain" description="CHK kinase-like" evidence="1">
    <location>
        <begin position="129"/>
        <end position="323"/>
    </location>
</feature>
<dbReference type="SMART" id="SM00587">
    <property type="entry name" value="CHK"/>
    <property type="match status" value="1"/>
</dbReference>